<protein>
    <submittedName>
        <fullName evidence="2">Uncharacterized protein</fullName>
    </submittedName>
</protein>
<name>A0A218KC59_9CAUD</name>
<dbReference type="EMBL" id="KT070867">
    <property type="protein sequence ID" value="AKQ08474.1"/>
    <property type="molecule type" value="Genomic_DNA"/>
</dbReference>
<evidence type="ECO:0000313" key="2">
    <source>
        <dbReference type="EMBL" id="AKQ08474.1"/>
    </source>
</evidence>
<keyword evidence="3" id="KW-1185">Reference proteome</keyword>
<accession>A0A218KC59</accession>
<organism evidence="2 3">
    <name type="scientific">Bacillus phage PBC2</name>
    <dbReference type="NCBI Taxonomy" id="1675029"/>
    <lineage>
        <taxon>Viruses</taxon>
        <taxon>Duplodnaviria</taxon>
        <taxon>Heunggongvirae</taxon>
        <taxon>Uroviricota</taxon>
        <taxon>Caudoviricetes</taxon>
        <taxon>Andregratiavirinae</taxon>
        <taxon>Haetaevirus</taxon>
        <taxon>Haetaevirus PBC2</taxon>
    </lineage>
</organism>
<dbReference type="Proteomes" id="UP000223102">
    <property type="component" value="Segment"/>
</dbReference>
<sequence length="100" mass="11866">MIETFKKWFGKKEEKKEEPKVEVPRYDYLVIFAMEDGSYVEGLAVNWRNPSDASERIIDLFEERRWFGTRTPTGEKLVLRVADIQRATVQPEPFRPTKKD</sequence>
<feature type="region of interest" description="Disordered" evidence="1">
    <location>
        <begin position="1"/>
        <end position="20"/>
    </location>
</feature>
<gene>
    <name evidence="2" type="ORF">PBC2_159</name>
</gene>
<evidence type="ECO:0000313" key="3">
    <source>
        <dbReference type="Proteomes" id="UP000223102"/>
    </source>
</evidence>
<proteinExistence type="predicted"/>
<reference evidence="2 3" key="1">
    <citation type="submission" date="2015-06" db="EMBL/GenBank/DDBJ databases">
        <title>Complete genome sequence of Bacillus cereus phage PBC2.</title>
        <authorList>
            <person name="Kong M."/>
            <person name="Ryu S."/>
        </authorList>
    </citation>
    <scope>NUCLEOTIDE SEQUENCE [LARGE SCALE GENOMIC DNA]</scope>
</reference>
<evidence type="ECO:0000256" key="1">
    <source>
        <dbReference type="SAM" id="MobiDB-lite"/>
    </source>
</evidence>